<evidence type="ECO:0000256" key="3">
    <source>
        <dbReference type="ARBA" id="ARBA00023163"/>
    </source>
</evidence>
<dbReference type="InterPro" id="IPR028082">
    <property type="entry name" value="Peripla_BP_I"/>
</dbReference>
<reference evidence="5 6" key="1">
    <citation type="journal article" date="2016" name="Int. J. Syst. Evol. Microbiol.">
        <title>Pseudaminobacter manganicus sp. nov., isolated from sludge of a manganese mine.</title>
        <authorList>
            <person name="Li J."/>
            <person name="Huang J."/>
            <person name="Liao S."/>
            <person name="Wang G."/>
        </authorList>
    </citation>
    <scope>NUCLEOTIDE SEQUENCE [LARGE SCALE GENOMIC DNA]</scope>
    <source>
        <strain evidence="5 6">JH-7</strain>
    </source>
</reference>
<evidence type="ECO:0000313" key="5">
    <source>
        <dbReference type="EMBL" id="OQM77240.1"/>
    </source>
</evidence>
<name>A0A1V8RVK0_9HYPH</name>
<dbReference type="EMBL" id="MDET01000002">
    <property type="protein sequence ID" value="OQM77240.1"/>
    <property type="molecule type" value="Genomic_DNA"/>
</dbReference>
<keyword evidence="6" id="KW-1185">Reference proteome</keyword>
<dbReference type="Gene3D" id="1.10.260.40">
    <property type="entry name" value="lambda repressor-like DNA-binding domains"/>
    <property type="match status" value="1"/>
</dbReference>
<keyword evidence="1" id="KW-0805">Transcription regulation</keyword>
<dbReference type="Gene3D" id="3.40.50.2300">
    <property type="match status" value="2"/>
</dbReference>
<dbReference type="SUPFAM" id="SSF53822">
    <property type="entry name" value="Periplasmic binding protein-like I"/>
    <property type="match status" value="1"/>
</dbReference>
<dbReference type="PROSITE" id="PS00356">
    <property type="entry name" value="HTH_LACI_1"/>
    <property type="match status" value="1"/>
</dbReference>
<dbReference type="CDD" id="cd06307">
    <property type="entry name" value="PBP1_sugar_binding"/>
    <property type="match status" value="1"/>
</dbReference>
<sequence>MRPTVHDIASAAGVSLATVDRVLNKRAGVKRATVERVEAAVARLGYVRDISAANLAKQRTYRLVFIIPEGPNSFMRGLEQQLEQLRQPSALQRIDIRIVQVPAFDADALASAIDNLDLDAVSGLALVATESALVRDALGRLTDAGIPVVTLVSDMPGSRRDHYVGIDNVAAGRTAASLLGRFVGGRSGRIALIAGSMLVRDHVERRMGFDQVIRSEFPALECLPVLEGRDDADMTRDMLAGCLARESGVIGVYNMGAGNRGVIDVLSGRPDYRDLAVVAHELTDHARKALHEGIFDAVINQDAGHEARSAIRWLKARIDGTPLIGGQERIRIEIYLRDNLP</sequence>
<dbReference type="PROSITE" id="PS50932">
    <property type="entry name" value="HTH_LACI_2"/>
    <property type="match status" value="1"/>
</dbReference>
<dbReference type="STRING" id="1873176.BFN67_10755"/>
<dbReference type="InterPro" id="IPR010982">
    <property type="entry name" value="Lambda_DNA-bd_dom_sf"/>
</dbReference>
<dbReference type="PANTHER" id="PTHR30146:SF152">
    <property type="entry name" value="TRANSCRIPTIONAL REGULATORY PROTEIN"/>
    <property type="match status" value="1"/>
</dbReference>
<evidence type="ECO:0000256" key="2">
    <source>
        <dbReference type="ARBA" id="ARBA00023125"/>
    </source>
</evidence>
<dbReference type="OrthoDB" id="9805774at2"/>
<comment type="caution">
    <text evidence="5">The sequence shown here is derived from an EMBL/GenBank/DDBJ whole genome shotgun (WGS) entry which is preliminary data.</text>
</comment>
<dbReference type="Pfam" id="PF13407">
    <property type="entry name" value="Peripla_BP_4"/>
    <property type="match status" value="1"/>
</dbReference>
<dbReference type="PRINTS" id="PR00036">
    <property type="entry name" value="HTHLACI"/>
</dbReference>
<evidence type="ECO:0000256" key="1">
    <source>
        <dbReference type="ARBA" id="ARBA00023015"/>
    </source>
</evidence>
<dbReference type="SMART" id="SM00354">
    <property type="entry name" value="HTH_LACI"/>
    <property type="match status" value="1"/>
</dbReference>
<keyword evidence="2" id="KW-0238">DNA-binding</keyword>
<dbReference type="RefSeq" id="WP_080918076.1">
    <property type="nucleotide sequence ID" value="NZ_MDET01000002.1"/>
</dbReference>
<dbReference type="Pfam" id="PF00356">
    <property type="entry name" value="LacI"/>
    <property type="match status" value="1"/>
</dbReference>
<gene>
    <name evidence="5" type="ORF">BFN67_10755</name>
</gene>
<dbReference type="SUPFAM" id="SSF47413">
    <property type="entry name" value="lambda repressor-like DNA-binding domains"/>
    <property type="match status" value="1"/>
</dbReference>
<evidence type="ECO:0000259" key="4">
    <source>
        <dbReference type="PROSITE" id="PS50932"/>
    </source>
</evidence>
<evidence type="ECO:0000313" key="6">
    <source>
        <dbReference type="Proteomes" id="UP000191905"/>
    </source>
</evidence>
<protein>
    <submittedName>
        <fullName evidence="5">LacI family transcriptional regulator</fullName>
    </submittedName>
</protein>
<dbReference type="Proteomes" id="UP000191905">
    <property type="component" value="Unassembled WGS sequence"/>
</dbReference>
<organism evidence="5 6">
    <name type="scientific">Manganibacter manganicus</name>
    <dbReference type="NCBI Taxonomy" id="1873176"/>
    <lineage>
        <taxon>Bacteria</taxon>
        <taxon>Pseudomonadati</taxon>
        <taxon>Pseudomonadota</taxon>
        <taxon>Alphaproteobacteria</taxon>
        <taxon>Hyphomicrobiales</taxon>
        <taxon>Phyllobacteriaceae</taxon>
        <taxon>Manganibacter</taxon>
    </lineage>
</organism>
<dbReference type="InterPro" id="IPR000843">
    <property type="entry name" value="HTH_LacI"/>
</dbReference>
<dbReference type="GO" id="GO:0003700">
    <property type="term" value="F:DNA-binding transcription factor activity"/>
    <property type="evidence" value="ECO:0007669"/>
    <property type="project" value="TreeGrafter"/>
</dbReference>
<proteinExistence type="predicted"/>
<keyword evidence="3" id="KW-0804">Transcription</keyword>
<dbReference type="PANTHER" id="PTHR30146">
    <property type="entry name" value="LACI-RELATED TRANSCRIPTIONAL REPRESSOR"/>
    <property type="match status" value="1"/>
</dbReference>
<dbReference type="CDD" id="cd01392">
    <property type="entry name" value="HTH_LacI"/>
    <property type="match status" value="1"/>
</dbReference>
<feature type="domain" description="HTH lacI-type" evidence="4">
    <location>
        <begin position="3"/>
        <end position="57"/>
    </location>
</feature>
<accession>A0A1V8RVK0</accession>
<dbReference type="GO" id="GO:0000976">
    <property type="term" value="F:transcription cis-regulatory region binding"/>
    <property type="evidence" value="ECO:0007669"/>
    <property type="project" value="TreeGrafter"/>
</dbReference>
<dbReference type="InterPro" id="IPR025997">
    <property type="entry name" value="SBP_2_dom"/>
</dbReference>
<dbReference type="AlphaFoldDB" id="A0A1V8RVK0"/>